<dbReference type="EMBL" id="CM042020">
    <property type="protein sequence ID" value="KAI3820875.1"/>
    <property type="molecule type" value="Genomic_DNA"/>
</dbReference>
<comment type="caution">
    <text evidence="1">The sequence shown here is derived from an EMBL/GenBank/DDBJ whole genome shotgun (WGS) entry which is preliminary data.</text>
</comment>
<name>A0ACB9JKP1_9ASTR</name>
<gene>
    <name evidence="1" type="ORF">L1987_08425</name>
</gene>
<accession>A0ACB9JKP1</accession>
<organism evidence="1 2">
    <name type="scientific">Smallanthus sonchifolius</name>
    <dbReference type="NCBI Taxonomy" id="185202"/>
    <lineage>
        <taxon>Eukaryota</taxon>
        <taxon>Viridiplantae</taxon>
        <taxon>Streptophyta</taxon>
        <taxon>Embryophyta</taxon>
        <taxon>Tracheophyta</taxon>
        <taxon>Spermatophyta</taxon>
        <taxon>Magnoliopsida</taxon>
        <taxon>eudicotyledons</taxon>
        <taxon>Gunneridae</taxon>
        <taxon>Pentapetalae</taxon>
        <taxon>asterids</taxon>
        <taxon>campanulids</taxon>
        <taxon>Asterales</taxon>
        <taxon>Asteraceae</taxon>
        <taxon>Asteroideae</taxon>
        <taxon>Heliantheae alliance</taxon>
        <taxon>Millerieae</taxon>
        <taxon>Smallanthus</taxon>
    </lineage>
</organism>
<evidence type="ECO:0000313" key="1">
    <source>
        <dbReference type="EMBL" id="KAI3820875.1"/>
    </source>
</evidence>
<evidence type="ECO:0000313" key="2">
    <source>
        <dbReference type="Proteomes" id="UP001056120"/>
    </source>
</evidence>
<keyword evidence="2" id="KW-1185">Reference proteome</keyword>
<reference evidence="1 2" key="2">
    <citation type="journal article" date="2022" name="Mol. Ecol. Resour.">
        <title>The genomes of chicory, endive, great burdock and yacon provide insights into Asteraceae paleo-polyploidization history and plant inulin production.</title>
        <authorList>
            <person name="Fan W."/>
            <person name="Wang S."/>
            <person name="Wang H."/>
            <person name="Wang A."/>
            <person name="Jiang F."/>
            <person name="Liu H."/>
            <person name="Zhao H."/>
            <person name="Xu D."/>
            <person name="Zhang Y."/>
        </authorList>
    </citation>
    <scope>NUCLEOTIDE SEQUENCE [LARGE SCALE GENOMIC DNA]</scope>
    <source>
        <strain evidence="2">cv. Yunnan</strain>
        <tissue evidence="1">Leaves</tissue>
    </source>
</reference>
<reference evidence="2" key="1">
    <citation type="journal article" date="2022" name="Mol. Ecol. Resour.">
        <title>The genomes of chicory, endive, great burdock and yacon provide insights into Asteraceae palaeo-polyploidization history and plant inulin production.</title>
        <authorList>
            <person name="Fan W."/>
            <person name="Wang S."/>
            <person name="Wang H."/>
            <person name="Wang A."/>
            <person name="Jiang F."/>
            <person name="Liu H."/>
            <person name="Zhao H."/>
            <person name="Xu D."/>
            <person name="Zhang Y."/>
        </authorList>
    </citation>
    <scope>NUCLEOTIDE SEQUENCE [LARGE SCALE GENOMIC DNA]</scope>
    <source>
        <strain evidence="2">cv. Yunnan</strain>
    </source>
</reference>
<proteinExistence type="predicted"/>
<protein>
    <submittedName>
        <fullName evidence="1">Uncharacterized protein</fullName>
    </submittedName>
</protein>
<dbReference type="Proteomes" id="UP001056120">
    <property type="component" value="Linkage Group LG03"/>
</dbReference>
<sequence length="185" mass="21206">MNSPVLSIRPLLLNREQSSRVVCLPSSAVLCPFGRSSVELIYKSMGHTHDEQETGEVQDVGEDLRKNKICGNFSRPELCATSFNSADMDAPSYSIGFTQDEPKAETHIRTKERVVESCWFEEVVCHQSSRFCWILNERIYYVFCVGYLMNGFIMCFVLTCICLVKMVGWGKLFRTECFDPLLRIF</sequence>